<dbReference type="RefSeq" id="WP_096464147.1">
    <property type="nucleotide sequence ID" value="NZ_AP017312.1"/>
</dbReference>
<protein>
    <recommendedName>
        <fullName evidence="1">UPF0180 protein CB4_01255</fullName>
    </recommendedName>
</protein>
<dbReference type="NCBIfam" id="NF002845">
    <property type="entry name" value="PRK03094.1"/>
    <property type="match status" value="1"/>
</dbReference>
<comment type="similarity">
    <text evidence="1">Belongs to the UPF0180 family.</text>
</comment>
<name>A0A0U5BFX3_9BACL</name>
<gene>
    <name evidence="2" type="ORF">CB4_01255</name>
</gene>
<dbReference type="EMBL" id="AP017312">
    <property type="protein sequence ID" value="BAU27086.1"/>
    <property type="molecule type" value="Genomic_DNA"/>
</dbReference>
<evidence type="ECO:0000256" key="1">
    <source>
        <dbReference type="HAMAP-Rule" id="MF_00506"/>
    </source>
</evidence>
<dbReference type="Pfam" id="PF03698">
    <property type="entry name" value="UPF0180"/>
    <property type="match status" value="1"/>
</dbReference>
<organism evidence="2 3">
    <name type="scientific">Aneurinibacillus soli</name>
    <dbReference type="NCBI Taxonomy" id="1500254"/>
    <lineage>
        <taxon>Bacteria</taxon>
        <taxon>Bacillati</taxon>
        <taxon>Bacillota</taxon>
        <taxon>Bacilli</taxon>
        <taxon>Bacillales</taxon>
        <taxon>Paenibacillaceae</taxon>
        <taxon>Aneurinibacillus group</taxon>
        <taxon>Aneurinibacillus</taxon>
    </lineage>
</organism>
<dbReference type="OrthoDB" id="1708042at2"/>
<dbReference type="HAMAP" id="MF_00506">
    <property type="entry name" value="UPF0180"/>
    <property type="match status" value="1"/>
</dbReference>
<proteinExistence type="inferred from homology"/>
<dbReference type="KEGG" id="asoc:CB4_01255"/>
<dbReference type="AlphaFoldDB" id="A0A0U5BFX3"/>
<evidence type="ECO:0000313" key="3">
    <source>
        <dbReference type="Proteomes" id="UP000217696"/>
    </source>
</evidence>
<reference evidence="2 3" key="1">
    <citation type="submission" date="2015-12" db="EMBL/GenBank/DDBJ databases">
        <title>Genome sequence of Aneurinibacillus soli.</title>
        <authorList>
            <person name="Lee J.S."/>
            <person name="Lee K.C."/>
            <person name="Kim K.K."/>
            <person name="Lee B.W."/>
        </authorList>
    </citation>
    <scope>NUCLEOTIDE SEQUENCE [LARGE SCALE GENOMIC DNA]</scope>
    <source>
        <strain evidence="2 3">CB4</strain>
    </source>
</reference>
<accession>A0A0U5BFX3</accession>
<keyword evidence="3" id="KW-1185">Reference proteome</keyword>
<sequence>MAKIAVEQSLTAVKQELQNRGHQVVDLKNESDAKNCDCCVISGADQNVMGIQNVVAQGSVIDASGLTAEQVCQQVDNSFQA</sequence>
<dbReference type="Proteomes" id="UP000217696">
    <property type="component" value="Chromosome"/>
</dbReference>
<dbReference type="InterPro" id="IPR005370">
    <property type="entry name" value="UPF0180"/>
</dbReference>
<evidence type="ECO:0000313" key="2">
    <source>
        <dbReference type="EMBL" id="BAU27086.1"/>
    </source>
</evidence>